<name>A0A8H7R4G5_9FUNG</name>
<evidence type="ECO:0000256" key="2">
    <source>
        <dbReference type="SAM" id="Phobius"/>
    </source>
</evidence>
<dbReference type="OrthoDB" id="2289170at2759"/>
<feature type="compositionally biased region" description="Basic and acidic residues" evidence="1">
    <location>
        <begin position="268"/>
        <end position="278"/>
    </location>
</feature>
<dbReference type="AlphaFoldDB" id="A0A8H7R4G5"/>
<sequence length="278" mass="32690">MLNTQNNRTIWLYGATAISLALVGSGIAYYILEDDKQVKRRKAGRRAERTSLRLLHQIKEEQQAIELNIKKVEGNIEDQDCDEKSFKQKEYTLAHSNELLLRLMEKLDAIRPLTVIMGSETEAEPNEFERSLVSNIKAKKRNVIESIEELFRRLDVANIKVKKESSRREQIAKEKERLEKEETERLAREEKEREEVRKENERLAKEEQERIAQEEALLRQKEEEVNLAQEILSKQDDYEQVEIIEQEEANEQEEQASKQEEAILAAMKEVEQEHEDSK</sequence>
<feature type="region of interest" description="Disordered" evidence="1">
    <location>
        <begin position="170"/>
        <end position="208"/>
    </location>
</feature>
<evidence type="ECO:0000313" key="3">
    <source>
        <dbReference type="EMBL" id="KAG2204374.1"/>
    </source>
</evidence>
<comment type="caution">
    <text evidence="3">The sequence shown here is derived from an EMBL/GenBank/DDBJ whole genome shotgun (WGS) entry which is preliminary data.</text>
</comment>
<dbReference type="EMBL" id="JAEPRC010000200">
    <property type="protein sequence ID" value="KAG2204374.1"/>
    <property type="molecule type" value="Genomic_DNA"/>
</dbReference>
<feature type="region of interest" description="Disordered" evidence="1">
    <location>
        <begin position="242"/>
        <end position="278"/>
    </location>
</feature>
<feature type="transmembrane region" description="Helical" evidence="2">
    <location>
        <begin position="12"/>
        <end position="32"/>
    </location>
</feature>
<feature type="compositionally biased region" description="Acidic residues" evidence="1">
    <location>
        <begin position="242"/>
        <end position="254"/>
    </location>
</feature>
<evidence type="ECO:0000313" key="4">
    <source>
        <dbReference type="Proteomes" id="UP000650833"/>
    </source>
</evidence>
<reference evidence="3" key="1">
    <citation type="submission" date="2020-12" db="EMBL/GenBank/DDBJ databases">
        <title>Metabolic potential, ecology and presence of endohyphal bacteria is reflected in genomic diversity of Mucoromycotina.</title>
        <authorList>
            <person name="Muszewska A."/>
            <person name="Okrasinska A."/>
            <person name="Steczkiewicz K."/>
            <person name="Drgas O."/>
            <person name="Orlowska M."/>
            <person name="Perlinska-Lenart U."/>
            <person name="Aleksandrzak-Piekarczyk T."/>
            <person name="Szatraj K."/>
            <person name="Zielenkiewicz U."/>
            <person name="Pilsyk S."/>
            <person name="Malc E."/>
            <person name="Mieczkowski P."/>
            <person name="Kruszewska J.S."/>
            <person name="Biernat P."/>
            <person name="Pawlowska J."/>
        </authorList>
    </citation>
    <scope>NUCLEOTIDE SEQUENCE</scope>
    <source>
        <strain evidence="3">CBS 226.32</strain>
    </source>
</reference>
<dbReference type="Proteomes" id="UP000650833">
    <property type="component" value="Unassembled WGS sequence"/>
</dbReference>
<dbReference type="SUPFAM" id="SSF63491">
    <property type="entry name" value="BAG domain"/>
    <property type="match status" value="1"/>
</dbReference>
<keyword evidence="4" id="KW-1185">Reference proteome</keyword>
<gene>
    <name evidence="3" type="ORF">INT46_001541</name>
</gene>
<organism evidence="3 4">
    <name type="scientific">Mucor plumbeus</name>
    <dbReference type="NCBI Taxonomy" id="97098"/>
    <lineage>
        <taxon>Eukaryota</taxon>
        <taxon>Fungi</taxon>
        <taxon>Fungi incertae sedis</taxon>
        <taxon>Mucoromycota</taxon>
        <taxon>Mucoromycotina</taxon>
        <taxon>Mucoromycetes</taxon>
        <taxon>Mucorales</taxon>
        <taxon>Mucorineae</taxon>
        <taxon>Mucoraceae</taxon>
        <taxon>Mucor</taxon>
    </lineage>
</organism>
<keyword evidence="2" id="KW-0812">Transmembrane</keyword>
<keyword evidence="2" id="KW-0472">Membrane</keyword>
<keyword evidence="2" id="KW-1133">Transmembrane helix</keyword>
<evidence type="ECO:0000256" key="1">
    <source>
        <dbReference type="SAM" id="MobiDB-lite"/>
    </source>
</evidence>
<accession>A0A8H7R4G5</accession>
<protein>
    <submittedName>
        <fullName evidence="3">Uncharacterized protein</fullName>
    </submittedName>
</protein>
<proteinExistence type="predicted"/>